<evidence type="ECO:0000313" key="1">
    <source>
        <dbReference type="EMBL" id="VEA79828.1"/>
    </source>
</evidence>
<proteinExistence type="predicted"/>
<reference evidence="1 2" key="1">
    <citation type="submission" date="2018-12" db="EMBL/GenBank/DDBJ databases">
        <authorList>
            <consortium name="Pathogen Informatics"/>
        </authorList>
    </citation>
    <scope>NUCLEOTIDE SEQUENCE [LARGE SCALE GENOMIC DNA]</scope>
    <source>
        <strain evidence="1 2">NCTC10047</strain>
    </source>
</reference>
<sequence length="156" mass="17354">MLTLDTLNVMLAVSEEGMVEEMILAYWPLRNWSFSLKSSAFKKRRDRRSPALAGGATQSAKRRHAFRRNSRKRLCVISKASFSLHHSHRATAANTGVASSSTFTICRTSEAVDGEQQYLYPCATHAFFATLAVKSDRADHHVKPATTGRRARAVAE</sequence>
<dbReference type="AlphaFoldDB" id="A0A447RC47"/>
<gene>
    <name evidence="1" type="primary">yieM</name>
    <name evidence="1" type="ORF">NCTC10047_05868</name>
</gene>
<dbReference type="GO" id="GO:0016740">
    <property type="term" value="F:transferase activity"/>
    <property type="evidence" value="ECO:0007669"/>
    <property type="project" value="UniProtKB-KW"/>
</dbReference>
<organism evidence="1 2">
    <name type="scientific">Salmonella enterica subsp. arizonae</name>
    <dbReference type="NCBI Taxonomy" id="59203"/>
    <lineage>
        <taxon>Bacteria</taxon>
        <taxon>Pseudomonadati</taxon>
        <taxon>Pseudomonadota</taxon>
        <taxon>Gammaproteobacteria</taxon>
        <taxon>Enterobacterales</taxon>
        <taxon>Enterobacteriaceae</taxon>
        <taxon>Salmonella</taxon>
    </lineage>
</organism>
<dbReference type="EMBL" id="LR134156">
    <property type="protein sequence ID" value="VEA79828.1"/>
    <property type="molecule type" value="Genomic_DNA"/>
</dbReference>
<keyword evidence="1" id="KW-0808">Transferase</keyword>
<accession>A0A447RC47</accession>
<evidence type="ECO:0000313" key="2">
    <source>
        <dbReference type="Proteomes" id="UP000275676"/>
    </source>
</evidence>
<dbReference type="Proteomes" id="UP000275676">
    <property type="component" value="Chromosome"/>
</dbReference>
<protein>
    <submittedName>
        <fullName evidence="1">Protoheme IX farnesyltransferase</fullName>
    </submittedName>
</protein>
<name>A0A447RC47_SALER</name>